<protein>
    <recommendedName>
        <fullName evidence="3">Sulfotransferase</fullName>
    </recommendedName>
</protein>
<name>A0ABC8RLU6_9AQUA</name>
<dbReference type="EMBL" id="CAUOFW020001514">
    <property type="protein sequence ID" value="CAK9145949.1"/>
    <property type="molecule type" value="Genomic_DNA"/>
</dbReference>
<dbReference type="AlphaFoldDB" id="A0ABC8RLU6"/>
<dbReference type="InterPro" id="IPR052796">
    <property type="entry name" value="Nod_factor_sulfotransferase"/>
</dbReference>
<dbReference type="SUPFAM" id="SSF52540">
    <property type="entry name" value="P-loop containing nucleoside triphosphate hydrolases"/>
    <property type="match status" value="1"/>
</dbReference>
<dbReference type="InterPro" id="IPR027417">
    <property type="entry name" value="P-loop_NTPase"/>
</dbReference>
<dbReference type="PANTHER" id="PTHR32175:SF26">
    <property type="entry name" value="PROTEIN, PUTATIVE, EXPRESSED-RELATED"/>
    <property type="match status" value="1"/>
</dbReference>
<gene>
    <name evidence="1" type="ORF">ILEXP_LOCUS13765</name>
</gene>
<evidence type="ECO:0000313" key="2">
    <source>
        <dbReference type="Proteomes" id="UP001642360"/>
    </source>
</evidence>
<evidence type="ECO:0008006" key="3">
    <source>
        <dbReference type="Google" id="ProtNLM"/>
    </source>
</evidence>
<accession>A0ABC8RLU6</accession>
<keyword evidence="2" id="KW-1185">Reference proteome</keyword>
<sequence>MDYHRVIANYFNWKGVHVIFVLRRNLLRRLVSVLANAYDSEAKLINGTHKSHVHTKEEADLLAQFKPTINVNLLTQNLAKAEHTMANSLEYFKTTRHLVLYYEDLMKNPKLLSYAQEFLGVPVRKLESQQVKIHTKPLSEQINNWDDVHRTLKGSPYEHFLDEPDYFR</sequence>
<dbReference type="Proteomes" id="UP001642360">
    <property type="component" value="Unassembled WGS sequence"/>
</dbReference>
<proteinExistence type="predicted"/>
<comment type="caution">
    <text evidence="1">The sequence shown here is derived from an EMBL/GenBank/DDBJ whole genome shotgun (WGS) entry which is preliminary data.</text>
</comment>
<dbReference type="Gene3D" id="3.40.50.300">
    <property type="entry name" value="P-loop containing nucleotide triphosphate hydrolases"/>
    <property type="match status" value="1"/>
</dbReference>
<evidence type="ECO:0000313" key="1">
    <source>
        <dbReference type="EMBL" id="CAK9145949.1"/>
    </source>
</evidence>
<organism evidence="1 2">
    <name type="scientific">Ilex paraguariensis</name>
    <name type="common">yerba mate</name>
    <dbReference type="NCBI Taxonomy" id="185542"/>
    <lineage>
        <taxon>Eukaryota</taxon>
        <taxon>Viridiplantae</taxon>
        <taxon>Streptophyta</taxon>
        <taxon>Embryophyta</taxon>
        <taxon>Tracheophyta</taxon>
        <taxon>Spermatophyta</taxon>
        <taxon>Magnoliopsida</taxon>
        <taxon>eudicotyledons</taxon>
        <taxon>Gunneridae</taxon>
        <taxon>Pentapetalae</taxon>
        <taxon>asterids</taxon>
        <taxon>campanulids</taxon>
        <taxon>Aquifoliales</taxon>
        <taxon>Aquifoliaceae</taxon>
        <taxon>Ilex</taxon>
    </lineage>
</organism>
<reference evidence="1 2" key="1">
    <citation type="submission" date="2024-02" db="EMBL/GenBank/DDBJ databases">
        <authorList>
            <person name="Vignale AGUSTIN F."/>
            <person name="Sosa J E."/>
            <person name="Modenutti C."/>
        </authorList>
    </citation>
    <scope>NUCLEOTIDE SEQUENCE [LARGE SCALE GENOMIC DNA]</scope>
</reference>
<dbReference type="PANTHER" id="PTHR32175">
    <property type="entry name" value="PROTEIN, PUTATIVE, EXPRESSED-RELATED"/>
    <property type="match status" value="1"/>
</dbReference>